<dbReference type="RefSeq" id="WP_145042573.1">
    <property type="nucleotide sequence ID" value="NZ_CP036347.1"/>
</dbReference>
<feature type="transmembrane region" description="Helical" evidence="2">
    <location>
        <begin position="83"/>
        <end position="106"/>
    </location>
</feature>
<evidence type="ECO:0000256" key="2">
    <source>
        <dbReference type="SAM" id="Phobius"/>
    </source>
</evidence>
<keyword evidence="2" id="KW-1133">Transmembrane helix</keyword>
<organism evidence="3 4">
    <name type="scientific">Gimesia chilikensis</name>
    <dbReference type="NCBI Taxonomy" id="2605989"/>
    <lineage>
        <taxon>Bacteria</taxon>
        <taxon>Pseudomonadati</taxon>
        <taxon>Planctomycetota</taxon>
        <taxon>Planctomycetia</taxon>
        <taxon>Planctomycetales</taxon>
        <taxon>Planctomycetaceae</taxon>
        <taxon>Gimesia</taxon>
    </lineage>
</organism>
<dbReference type="AlphaFoldDB" id="A0A517WHS2"/>
<feature type="region of interest" description="Disordered" evidence="1">
    <location>
        <begin position="1"/>
        <end position="20"/>
    </location>
</feature>
<accession>A0A517WHS2</accession>
<feature type="compositionally biased region" description="Basic and acidic residues" evidence="1">
    <location>
        <begin position="11"/>
        <end position="20"/>
    </location>
</feature>
<keyword evidence="2" id="KW-0472">Membrane</keyword>
<dbReference type="Proteomes" id="UP000320722">
    <property type="component" value="Chromosome"/>
</dbReference>
<evidence type="ECO:0000256" key="1">
    <source>
        <dbReference type="SAM" id="MobiDB-lite"/>
    </source>
</evidence>
<gene>
    <name evidence="3" type="ORF">V6x_45330</name>
</gene>
<name>A0A517WHS2_9PLAN</name>
<evidence type="ECO:0000313" key="4">
    <source>
        <dbReference type="Proteomes" id="UP000320722"/>
    </source>
</evidence>
<protein>
    <submittedName>
        <fullName evidence="3">Uncharacterized protein</fullName>
    </submittedName>
</protein>
<keyword evidence="2" id="KW-0812">Transmembrane</keyword>
<proteinExistence type="predicted"/>
<dbReference type="EMBL" id="CP036347">
    <property type="protein sequence ID" value="QDU04802.1"/>
    <property type="molecule type" value="Genomic_DNA"/>
</dbReference>
<evidence type="ECO:0000313" key="3">
    <source>
        <dbReference type="EMBL" id="QDU04802.1"/>
    </source>
</evidence>
<sequence length="485" mass="54961">MNWPELSIDDFPPRRDDEPSSLRQDIIDELSDHFVCALNRELLKNPNEGLARKRVLERFGDPIKIARQLWLDEMKEKIMSQRIMTGVSCLMAVCCLAVVGISWMLFRESQAMNQQLLTQVVAMADRPVPVATTQMDPQFLKQLETMIQKKVSQADSSAVAMNSILFQLVSQEKEGDKPAVGFKGTLSNYEGKKLIFQIDAVSDKTGKLDFGKLPWGSYQLKLSAPWNEEIPGFNITTIPGRAFSETIVCPAAVPGKAPVEFQVDWLGKAVEEEMFLICDFRHFNQTYGTHQRRYDLSTRRFIANHTWSYRHNMSVPIERGVYLIDIKNNQATLCPLDNNVDFKNLQFQDLDWSSTVEVIQGEYGPPTIYLVQKKELSKLSELSLIDDIGVISISRLGGVDLSHFANPSSGMFISPFEQFKYEPSKHFAEMKKLSPQAGKKVYGYQADRLTKIYKTTTGKPDVWKIVVPDLNPITEESGSLTRADL</sequence>
<reference evidence="3 4" key="1">
    <citation type="submission" date="2019-02" db="EMBL/GenBank/DDBJ databases">
        <title>Deep-cultivation of Planctomycetes and their phenomic and genomic characterization uncovers novel biology.</title>
        <authorList>
            <person name="Wiegand S."/>
            <person name="Jogler M."/>
            <person name="Boedeker C."/>
            <person name="Pinto D."/>
            <person name="Vollmers J."/>
            <person name="Rivas-Marin E."/>
            <person name="Kohn T."/>
            <person name="Peeters S.H."/>
            <person name="Heuer A."/>
            <person name="Rast P."/>
            <person name="Oberbeckmann S."/>
            <person name="Bunk B."/>
            <person name="Jeske O."/>
            <person name="Meyerdierks A."/>
            <person name="Storesund J.E."/>
            <person name="Kallscheuer N."/>
            <person name="Luecker S."/>
            <person name="Lage O.M."/>
            <person name="Pohl T."/>
            <person name="Merkel B.J."/>
            <person name="Hornburger P."/>
            <person name="Mueller R.-W."/>
            <person name="Bruemmer F."/>
            <person name="Labrenz M."/>
            <person name="Spormann A.M."/>
            <person name="Op den Camp H."/>
            <person name="Overmann J."/>
            <person name="Amann R."/>
            <person name="Jetten M.S.M."/>
            <person name="Mascher T."/>
            <person name="Medema M.H."/>
            <person name="Devos D.P."/>
            <person name="Kaster A.-K."/>
            <person name="Ovreas L."/>
            <person name="Rohde M."/>
            <person name="Galperin M.Y."/>
            <person name="Jogler C."/>
        </authorList>
    </citation>
    <scope>NUCLEOTIDE SEQUENCE [LARGE SCALE GENOMIC DNA]</scope>
    <source>
        <strain evidence="3 4">V6</strain>
    </source>
</reference>